<dbReference type="InterPro" id="IPR027417">
    <property type="entry name" value="P-loop_NTPase"/>
</dbReference>
<dbReference type="EMBL" id="LFYR01001623">
    <property type="protein sequence ID" value="KMZ60374.1"/>
    <property type="molecule type" value="Genomic_DNA"/>
</dbReference>
<dbReference type="OMA" id="DYFKSYC"/>
<accession>A0A0K9NUB1</accession>
<dbReference type="Pfam" id="PF01764">
    <property type="entry name" value="Lipase_3"/>
    <property type="match status" value="1"/>
</dbReference>
<dbReference type="SUPFAM" id="SSF53474">
    <property type="entry name" value="alpha/beta-Hydrolases"/>
    <property type="match status" value="1"/>
</dbReference>
<dbReference type="SUPFAM" id="SSF52540">
    <property type="entry name" value="P-loop containing nucleoside triphosphate hydrolases"/>
    <property type="match status" value="1"/>
</dbReference>
<keyword evidence="2" id="KW-0472">Membrane</keyword>
<feature type="transmembrane region" description="Helical" evidence="2">
    <location>
        <begin position="997"/>
        <end position="1024"/>
    </location>
</feature>
<organism evidence="4 5">
    <name type="scientific">Zostera marina</name>
    <name type="common">Eelgrass</name>
    <dbReference type="NCBI Taxonomy" id="29655"/>
    <lineage>
        <taxon>Eukaryota</taxon>
        <taxon>Viridiplantae</taxon>
        <taxon>Streptophyta</taxon>
        <taxon>Embryophyta</taxon>
        <taxon>Tracheophyta</taxon>
        <taxon>Spermatophyta</taxon>
        <taxon>Magnoliopsida</taxon>
        <taxon>Liliopsida</taxon>
        <taxon>Zosteraceae</taxon>
        <taxon>Zostera</taxon>
    </lineage>
</organism>
<evidence type="ECO:0000313" key="5">
    <source>
        <dbReference type="Proteomes" id="UP000036987"/>
    </source>
</evidence>
<dbReference type="InterPro" id="IPR029058">
    <property type="entry name" value="AB_hydrolase_fold"/>
</dbReference>
<dbReference type="OrthoDB" id="438440at2759"/>
<evidence type="ECO:0000256" key="1">
    <source>
        <dbReference type="SAM" id="MobiDB-lite"/>
    </source>
</evidence>
<evidence type="ECO:0000256" key="2">
    <source>
        <dbReference type="SAM" id="Phobius"/>
    </source>
</evidence>
<dbReference type="Gene3D" id="3.40.50.1820">
    <property type="entry name" value="alpha/beta hydrolase"/>
    <property type="match status" value="1"/>
</dbReference>
<reference evidence="5" key="1">
    <citation type="journal article" date="2016" name="Nature">
        <title>The genome of the seagrass Zostera marina reveals angiosperm adaptation to the sea.</title>
        <authorList>
            <person name="Olsen J.L."/>
            <person name="Rouze P."/>
            <person name="Verhelst B."/>
            <person name="Lin Y.-C."/>
            <person name="Bayer T."/>
            <person name="Collen J."/>
            <person name="Dattolo E."/>
            <person name="De Paoli E."/>
            <person name="Dittami S."/>
            <person name="Maumus F."/>
            <person name="Michel G."/>
            <person name="Kersting A."/>
            <person name="Lauritano C."/>
            <person name="Lohaus R."/>
            <person name="Toepel M."/>
            <person name="Tonon T."/>
            <person name="Vanneste K."/>
            <person name="Amirebrahimi M."/>
            <person name="Brakel J."/>
            <person name="Bostroem C."/>
            <person name="Chovatia M."/>
            <person name="Grimwood J."/>
            <person name="Jenkins J.W."/>
            <person name="Jueterbock A."/>
            <person name="Mraz A."/>
            <person name="Stam W.T."/>
            <person name="Tice H."/>
            <person name="Bornberg-Bauer E."/>
            <person name="Green P.J."/>
            <person name="Pearson G.A."/>
            <person name="Procaccini G."/>
            <person name="Duarte C.M."/>
            <person name="Schmutz J."/>
            <person name="Reusch T.B.H."/>
            <person name="Van de Peer Y."/>
        </authorList>
    </citation>
    <scope>NUCLEOTIDE SEQUENCE [LARGE SCALE GENOMIC DNA]</scope>
    <source>
        <strain evidence="5">cv. Finnish</strain>
    </source>
</reference>
<feature type="region of interest" description="Disordered" evidence="1">
    <location>
        <begin position="448"/>
        <end position="467"/>
    </location>
</feature>
<dbReference type="STRING" id="29655.A0A0K9NUB1"/>
<evidence type="ECO:0000259" key="3">
    <source>
        <dbReference type="Pfam" id="PF01764"/>
    </source>
</evidence>
<protein>
    <submittedName>
        <fullName evidence="4">Lipase class 3 family protein</fullName>
    </submittedName>
</protein>
<comment type="caution">
    <text evidence="4">The sequence shown here is derived from an EMBL/GenBank/DDBJ whole genome shotgun (WGS) entry which is preliminary data.</text>
</comment>
<dbReference type="InterPro" id="IPR002921">
    <property type="entry name" value="Fungal_lipase-type"/>
</dbReference>
<keyword evidence="5" id="KW-1185">Reference proteome</keyword>
<feature type="domain" description="Fungal lipase-type" evidence="3">
    <location>
        <begin position="211"/>
        <end position="318"/>
    </location>
</feature>
<feature type="region of interest" description="Disordered" evidence="1">
    <location>
        <begin position="187"/>
        <end position="214"/>
    </location>
</feature>
<feature type="compositionally biased region" description="Basic residues" evidence="1">
    <location>
        <begin position="204"/>
        <end position="214"/>
    </location>
</feature>
<dbReference type="Gene3D" id="3.40.50.300">
    <property type="entry name" value="P-loop containing nucleotide triphosphate hydrolases"/>
    <property type="match status" value="1"/>
</dbReference>
<feature type="compositionally biased region" description="Basic residues" evidence="1">
    <location>
        <begin position="351"/>
        <end position="360"/>
    </location>
</feature>
<dbReference type="Proteomes" id="UP000036987">
    <property type="component" value="Unassembled WGS sequence"/>
</dbReference>
<gene>
    <name evidence="4" type="ORF">ZOSMA_5G02410</name>
</gene>
<evidence type="ECO:0000313" key="4">
    <source>
        <dbReference type="EMBL" id="KMZ60374.1"/>
    </source>
</evidence>
<dbReference type="PANTHER" id="PTHR47523:SF1">
    <property type="entry name" value="F21O3.11 PROTEIN"/>
    <property type="match status" value="1"/>
</dbReference>
<dbReference type="GO" id="GO:0006629">
    <property type="term" value="P:lipid metabolic process"/>
    <property type="evidence" value="ECO:0007669"/>
    <property type="project" value="InterPro"/>
</dbReference>
<feature type="region of interest" description="Disordered" evidence="1">
    <location>
        <begin position="334"/>
        <end position="365"/>
    </location>
</feature>
<keyword evidence="2" id="KW-1133">Transmembrane helix</keyword>
<keyword evidence="2" id="KW-0812">Transmembrane</keyword>
<sequence>MDGIRSGVESWIKDRREKLMVSWSPPPLPRLPTPPQWRWPPWRRGNKKEEEEKRVREELERRRLQIKDLCQALKVYTQSDLNDLLCSMVLCECVYKKPPDEIIRAINKFKADFEDHVPLERVQLSLDHVPHRYLLAESGDTLYASFIGTKKYKDLMADVNILQDALFHEEDGEYIDANEIISDNVEFEEKNDENSGRPIQSKLASRKKKSKPAAHRGFLARAKGIPALELYKLAKKKNRKLVLCGHSLGGAVAALATLAILRVIASFPSKDIDQIPVKCITFSQPPVGNAALRDYVHSKGWRHFFKTYCIPEDLVPRILSPAYFHHYNAQPLQGPLGENPTDSSGNEQKYKTSKSTKSKHSNQDQLVLGLGPVQTSFWRLSRIVPIESIKKQLNSFTGGNQESKESLSSADSGLLSKIDQMDTSPQFLEIKENSEGISLTPLHIEINDSKSEVKGGQEEDKNLTKSADSKRWNGVPYLPSYVPFGELYLLGNLRVEFLSDAEYSKLTSVRSMISELKERFQSHLMKTYRARFQKIHDIIMCTHTSPFLGVEQSPQFSHLQQWLSLASGDAVVVGNIVDAPVILAASSIVPLNWSGIDGRKNVEPYKVDIIGYGLHMCTLIQAQINGIWCSASVESLPSTPTHNSTHDQSDLQTMRVTVGLPLKRPPRYASLAESSIPIFSSNAKNINSSQPYDEKSQDDEYSMHNEDIDSLTIFCTSDFTTVSKEVYRRMRRVRLLGLEGAGKTSLFAALLETGKGANGINFQTLYPRINCQQGVVGGVCYSDPGGVNLQQLHAETNRFREELQLEIRDIRKKTDLIVLVHNLSHKVPLYHQSNTTRAQPALSLLLNEAKALGIPWILAITNKYSVSAHQQRSLVDYVVETYQAPSSMTAVINSRPYVIPSISATPINNGNVSGRMAAQSLILTPINLLRMPFQKKVAVMPVDGVNSLSKIVHHVLKSREGTTLQELAKERLSQETAIKHMSSIDGGIESSGKGDTAVAAVIGGSIGAGVGIVIALVMGAASALRKP</sequence>
<dbReference type="PANTHER" id="PTHR47523">
    <property type="entry name" value="F21O3.11 PROTEIN"/>
    <property type="match status" value="1"/>
</dbReference>
<dbReference type="CDD" id="cd00519">
    <property type="entry name" value="Lipase_3"/>
    <property type="match status" value="1"/>
</dbReference>
<name>A0A0K9NUB1_ZOSMR</name>
<proteinExistence type="predicted"/>
<dbReference type="AlphaFoldDB" id="A0A0K9NUB1"/>